<dbReference type="SUPFAM" id="SSF47565">
    <property type="entry name" value="Insect pheromone/odorant-binding proteins"/>
    <property type="match status" value="1"/>
</dbReference>
<feature type="signal peptide" evidence="1">
    <location>
        <begin position="1"/>
        <end position="22"/>
    </location>
</feature>
<proteinExistence type="predicted"/>
<dbReference type="PANTHER" id="PTHR21364">
    <property type="entry name" value="GENERAL ODORANT-BINDING PROTEIN 19A"/>
    <property type="match status" value="1"/>
</dbReference>
<evidence type="ECO:0000313" key="3">
    <source>
        <dbReference type="Proteomes" id="UP001516400"/>
    </source>
</evidence>
<name>A0ABD2MP14_9CUCU</name>
<dbReference type="CDD" id="cd23992">
    <property type="entry name" value="PBP_GOBP"/>
    <property type="match status" value="1"/>
</dbReference>
<dbReference type="Gene3D" id="1.10.238.20">
    <property type="entry name" value="Pheromone/general odorant binding protein domain"/>
    <property type="match status" value="1"/>
</dbReference>
<evidence type="ECO:0000313" key="2">
    <source>
        <dbReference type="EMBL" id="KAL3268141.1"/>
    </source>
</evidence>
<accession>A0ABD2MP14</accession>
<dbReference type="SMART" id="SM00708">
    <property type="entry name" value="PhBP"/>
    <property type="match status" value="1"/>
</dbReference>
<reference evidence="2 3" key="1">
    <citation type="journal article" date="2021" name="BMC Biol.">
        <title>Horizontally acquired antibacterial genes associated with adaptive radiation of ladybird beetles.</title>
        <authorList>
            <person name="Li H.S."/>
            <person name="Tang X.F."/>
            <person name="Huang Y.H."/>
            <person name="Xu Z.Y."/>
            <person name="Chen M.L."/>
            <person name="Du X.Y."/>
            <person name="Qiu B.Y."/>
            <person name="Chen P.T."/>
            <person name="Zhang W."/>
            <person name="Slipinski A."/>
            <person name="Escalona H.E."/>
            <person name="Waterhouse R.M."/>
            <person name="Zwick A."/>
            <person name="Pang H."/>
        </authorList>
    </citation>
    <scope>NUCLEOTIDE SEQUENCE [LARGE SCALE GENOMIC DNA]</scope>
    <source>
        <strain evidence="2">SYSU2018</strain>
    </source>
</reference>
<sequence length="146" mass="16549">MLSIKFLFLVTTLCCVAYYVNAVFTEKQIESGKRMMLNICKPRTNVTDDELEDMKNGDFDKVSRAAGCFINCVLASHKWQNKDNTFNIDAGLASLKNLPEKYHEEGQRVMKACKDAAKTVNDKCISAMEIGKCFYENSEELRKILG</sequence>
<protein>
    <submittedName>
        <fullName evidence="2">Uncharacterized protein</fullName>
    </submittedName>
</protein>
<keyword evidence="1" id="KW-0732">Signal</keyword>
<comment type="caution">
    <text evidence="2">The sequence shown here is derived from an EMBL/GenBank/DDBJ whole genome shotgun (WGS) entry which is preliminary data.</text>
</comment>
<organism evidence="2 3">
    <name type="scientific">Cryptolaemus montrouzieri</name>
    <dbReference type="NCBI Taxonomy" id="559131"/>
    <lineage>
        <taxon>Eukaryota</taxon>
        <taxon>Metazoa</taxon>
        <taxon>Ecdysozoa</taxon>
        <taxon>Arthropoda</taxon>
        <taxon>Hexapoda</taxon>
        <taxon>Insecta</taxon>
        <taxon>Pterygota</taxon>
        <taxon>Neoptera</taxon>
        <taxon>Endopterygota</taxon>
        <taxon>Coleoptera</taxon>
        <taxon>Polyphaga</taxon>
        <taxon>Cucujiformia</taxon>
        <taxon>Coccinelloidea</taxon>
        <taxon>Coccinellidae</taxon>
        <taxon>Scymninae</taxon>
        <taxon>Scymnini</taxon>
        <taxon>Cryptolaemus</taxon>
    </lineage>
</organism>
<evidence type="ECO:0000256" key="1">
    <source>
        <dbReference type="SAM" id="SignalP"/>
    </source>
</evidence>
<dbReference type="PANTHER" id="PTHR21364:SF2">
    <property type="entry name" value="GENERAL ODORANT-BINDING PROTEIN 19A"/>
    <property type="match status" value="1"/>
</dbReference>
<dbReference type="InterPro" id="IPR006170">
    <property type="entry name" value="PBP/GOBP"/>
</dbReference>
<dbReference type="Proteomes" id="UP001516400">
    <property type="component" value="Unassembled WGS sequence"/>
</dbReference>
<dbReference type="EMBL" id="JABFTP020000021">
    <property type="protein sequence ID" value="KAL3268141.1"/>
    <property type="molecule type" value="Genomic_DNA"/>
</dbReference>
<dbReference type="AlphaFoldDB" id="A0ABD2MP14"/>
<gene>
    <name evidence="2" type="ORF">HHI36_007268</name>
</gene>
<keyword evidence="3" id="KW-1185">Reference proteome</keyword>
<feature type="chain" id="PRO_5044817587" evidence="1">
    <location>
        <begin position="23"/>
        <end position="146"/>
    </location>
</feature>
<dbReference type="Pfam" id="PF01395">
    <property type="entry name" value="PBP_GOBP"/>
    <property type="match status" value="1"/>
</dbReference>
<dbReference type="InterPro" id="IPR036728">
    <property type="entry name" value="PBP_GOBP_sf"/>
</dbReference>